<evidence type="ECO:0000313" key="2">
    <source>
        <dbReference type="Proteomes" id="UP000012313"/>
    </source>
</evidence>
<proteinExistence type="predicted"/>
<name>N1WKK6_9LEPT</name>
<keyword evidence="2" id="KW-1185">Reference proteome</keyword>
<organism evidence="1 2">
    <name type="scientific">Leptospira weilii serovar Ranarum str. ICFT</name>
    <dbReference type="NCBI Taxonomy" id="1218598"/>
    <lineage>
        <taxon>Bacteria</taxon>
        <taxon>Pseudomonadati</taxon>
        <taxon>Spirochaetota</taxon>
        <taxon>Spirochaetia</taxon>
        <taxon>Leptospirales</taxon>
        <taxon>Leptospiraceae</taxon>
        <taxon>Leptospira</taxon>
    </lineage>
</organism>
<sequence length="86" mass="9643">MKKNLIPFFFLASVISALVECKLYVAKVNVFDKDKIVLHRNFCAASTLQGCTGYVEDNICVVEKNGDLTCNDANEKYKNPSTKEAY</sequence>
<reference evidence="1" key="1">
    <citation type="submission" date="2013-03" db="EMBL/GenBank/DDBJ databases">
        <authorList>
            <person name="Harkins D.M."/>
            <person name="Durkin A.S."/>
            <person name="Brinkac L.M."/>
            <person name="Haft D.H."/>
            <person name="Selengut J.D."/>
            <person name="Sanka R."/>
            <person name="DePew J."/>
            <person name="Purushe J."/>
            <person name="Hartskeerl R.A."/>
            <person name="Ahmed A."/>
            <person name="van der Linden H."/>
            <person name="Goris M.G.A."/>
            <person name="Vinetz J.M."/>
            <person name="Sutton G.G."/>
            <person name="Nierman W.C."/>
            <person name="Fouts D.E."/>
        </authorList>
    </citation>
    <scope>NUCLEOTIDE SEQUENCE [LARGE SCALE GENOMIC DNA]</scope>
    <source>
        <strain evidence="1">ICFT</strain>
    </source>
</reference>
<evidence type="ECO:0000313" key="1">
    <source>
        <dbReference type="EMBL" id="EMY79450.1"/>
    </source>
</evidence>
<gene>
    <name evidence="1" type="ORF">LEP1GSC060_2339</name>
</gene>
<accession>N1WKK6</accession>
<dbReference type="EMBL" id="AOHC02000012">
    <property type="protein sequence ID" value="EMY79450.1"/>
    <property type="molecule type" value="Genomic_DNA"/>
</dbReference>
<dbReference type="STRING" id="1218598.LEP1GSC060_2339"/>
<dbReference type="RefSeq" id="WP_002995269.1">
    <property type="nucleotide sequence ID" value="NZ_AOHC02000012.1"/>
</dbReference>
<dbReference type="AlphaFoldDB" id="N1WKK6"/>
<comment type="caution">
    <text evidence="1">The sequence shown here is derived from an EMBL/GenBank/DDBJ whole genome shotgun (WGS) entry which is preliminary data.</text>
</comment>
<dbReference type="Proteomes" id="UP000012313">
    <property type="component" value="Unassembled WGS sequence"/>
</dbReference>
<protein>
    <submittedName>
        <fullName evidence="1">Uncharacterized protein</fullName>
    </submittedName>
</protein>
<dbReference type="OrthoDB" id="333991at2"/>